<protein>
    <recommendedName>
        <fullName evidence="11">Glycoside hydrolase family 5 domain-containing protein</fullName>
    </recommendedName>
</protein>
<comment type="subcellular location">
    <subcellularLocation>
        <location evidence="1">Secreted</location>
    </subcellularLocation>
</comment>
<keyword evidence="5" id="KW-0378">Hydrolase</keyword>
<keyword evidence="8" id="KW-0624">Polysaccharide degradation</keyword>
<proteinExistence type="inferred from homology"/>
<dbReference type="InterPro" id="IPR001547">
    <property type="entry name" value="Glyco_hydro_5"/>
</dbReference>
<feature type="domain" description="Glycoside hydrolase family 5" evidence="11">
    <location>
        <begin position="43"/>
        <end position="340"/>
    </location>
</feature>
<accession>A0A8T1TYC3</accession>
<evidence type="ECO:0000256" key="10">
    <source>
        <dbReference type="SAM" id="SignalP"/>
    </source>
</evidence>
<evidence type="ECO:0000256" key="9">
    <source>
        <dbReference type="SAM" id="MobiDB-lite"/>
    </source>
</evidence>
<keyword evidence="4 10" id="KW-0732">Signal</keyword>
<feature type="chain" id="PRO_5035827547" description="Glycoside hydrolase family 5 domain-containing protein" evidence="10">
    <location>
        <begin position="19"/>
        <end position="526"/>
    </location>
</feature>
<reference evidence="12" key="1">
    <citation type="submission" date="2021-01" db="EMBL/GenBank/DDBJ databases">
        <title>Phytophthora aleatoria, a newly-described species from Pinus radiata is distinct from Phytophthora cactorum isolates based on comparative genomics.</title>
        <authorList>
            <person name="Mcdougal R."/>
            <person name="Panda P."/>
            <person name="Williams N."/>
            <person name="Studholme D.J."/>
        </authorList>
    </citation>
    <scope>NUCLEOTIDE SEQUENCE</scope>
    <source>
        <strain evidence="12">NZFS 3830</strain>
    </source>
</reference>
<evidence type="ECO:0000256" key="8">
    <source>
        <dbReference type="ARBA" id="ARBA00023326"/>
    </source>
</evidence>
<evidence type="ECO:0000259" key="11">
    <source>
        <dbReference type="Pfam" id="PF00150"/>
    </source>
</evidence>
<dbReference type="OrthoDB" id="442731at2759"/>
<feature type="signal peptide" evidence="10">
    <location>
        <begin position="1"/>
        <end position="18"/>
    </location>
</feature>
<dbReference type="PANTHER" id="PTHR35923:SF2">
    <property type="entry name" value="ENDOGLUCANASE"/>
    <property type="match status" value="1"/>
</dbReference>
<dbReference type="Pfam" id="PF00150">
    <property type="entry name" value="Cellulase"/>
    <property type="match status" value="1"/>
</dbReference>
<evidence type="ECO:0000256" key="5">
    <source>
        <dbReference type="ARBA" id="ARBA00022801"/>
    </source>
</evidence>
<evidence type="ECO:0000256" key="2">
    <source>
        <dbReference type="ARBA" id="ARBA00010400"/>
    </source>
</evidence>
<dbReference type="PANTHER" id="PTHR35923">
    <property type="entry name" value="MAJOR EXTRACELLULAR ENDOGLUCANASE"/>
    <property type="match status" value="1"/>
</dbReference>
<dbReference type="VEuPathDB" id="FungiDB:PC110_g15901"/>
<dbReference type="Proteomes" id="UP000688947">
    <property type="component" value="Unassembled WGS sequence"/>
</dbReference>
<dbReference type="AlphaFoldDB" id="A0A8T1TYC3"/>
<evidence type="ECO:0000256" key="1">
    <source>
        <dbReference type="ARBA" id="ARBA00004613"/>
    </source>
</evidence>
<organism evidence="12 13">
    <name type="scientific">Phytophthora cactorum</name>
    <dbReference type="NCBI Taxonomy" id="29920"/>
    <lineage>
        <taxon>Eukaryota</taxon>
        <taxon>Sar</taxon>
        <taxon>Stramenopiles</taxon>
        <taxon>Oomycota</taxon>
        <taxon>Peronosporomycetes</taxon>
        <taxon>Peronosporales</taxon>
        <taxon>Peronosporaceae</taxon>
        <taxon>Phytophthora</taxon>
    </lineage>
</organism>
<dbReference type="VEuPathDB" id="FungiDB:PC110_g15900"/>
<evidence type="ECO:0000256" key="3">
    <source>
        <dbReference type="ARBA" id="ARBA00022525"/>
    </source>
</evidence>
<evidence type="ECO:0000256" key="7">
    <source>
        <dbReference type="ARBA" id="ARBA00023277"/>
    </source>
</evidence>
<comment type="caution">
    <text evidence="12">The sequence shown here is derived from an EMBL/GenBank/DDBJ whole genome shotgun (WGS) entry which is preliminary data.</text>
</comment>
<evidence type="ECO:0000313" key="13">
    <source>
        <dbReference type="Proteomes" id="UP000688947"/>
    </source>
</evidence>
<evidence type="ECO:0000256" key="4">
    <source>
        <dbReference type="ARBA" id="ARBA00022729"/>
    </source>
</evidence>
<dbReference type="InterPro" id="IPR031825">
    <property type="entry name" value="RXLR"/>
</dbReference>
<dbReference type="GO" id="GO:0005576">
    <property type="term" value="C:extracellular region"/>
    <property type="evidence" value="ECO:0007669"/>
    <property type="project" value="UniProtKB-SubCell"/>
</dbReference>
<dbReference type="Pfam" id="PF16810">
    <property type="entry name" value="RXLR"/>
    <property type="match status" value="1"/>
</dbReference>
<keyword evidence="6" id="KW-0136">Cellulose degradation</keyword>
<gene>
    <name evidence="12" type="ORF">JG687_00013844</name>
</gene>
<comment type="similarity">
    <text evidence="2">Belongs to the RxLR effector family.</text>
</comment>
<dbReference type="GO" id="GO:0030245">
    <property type="term" value="P:cellulose catabolic process"/>
    <property type="evidence" value="ECO:0007669"/>
    <property type="project" value="UniProtKB-KW"/>
</dbReference>
<sequence>MLARLLGLLAASVSTCGAGSSFIDFRSVDGQLKADNETFHIKGINWFGAEAIELVVQGLWPSATSIGDALDLFASYDINALRLPLAMDSVMDDPKVKSTQTGGSPSLAGKTYLEVLDVIVREARDRNILIIFDSHRIEASEPDFPDIAVPDDITPALQKLATRYCDDPGAWNVFAIDIKNEPKGKATWGKGDEDTDWNLQAAKIGNAVLKKCPRLLIFVEGVQTNIKGVSMKWGQAGGSLQGAKDYPVKLSNMERLVYSPHLISPGVDYKAPWWSDSSFPDNMPDLWDEYFGFVPKETGQAVVVGSWGAQMKDKNKQWANAVSAYLEEKSIGSFYWAFNPQHKTDYNFQLTQVFTMRLSSTLVIVAATIAFASCEGAPIINEHDRFSPVKISPVNYAPTTSDGNRFLRAHEETSDRDKSKEGDADEERHLSKLKRTFSEKLPTEAIAKLTRSKSLVDLSKLDDAAYLRAIDGNNNVLFKRIEDMGFNPETMLKKMIDHQGHSDDLLLKDFSKYWVQKYPDWKPKTS</sequence>
<feature type="compositionally biased region" description="Basic and acidic residues" evidence="9">
    <location>
        <begin position="408"/>
        <end position="429"/>
    </location>
</feature>
<name>A0A8T1TYC3_9STRA</name>
<evidence type="ECO:0000256" key="6">
    <source>
        <dbReference type="ARBA" id="ARBA00023001"/>
    </source>
</evidence>
<dbReference type="EMBL" id="JAENGZ010001058">
    <property type="protein sequence ID" value="KAG6951063.1"/>
    <property type="molecule type" value="Genomic_DNA"/>
</dbReference>
<feature type="region of interest" description="Disordered" evidence="9">
    <location>
        <begin position="402"/>
        <end position="429"/>
    </location>
</feature>
<keyword evidence="3" id="KW-0964">Secreted</keyword>
<evidence type="ECO:0000313" key="12">
    <source>
        <dbReference type="EMBL" id="KAG6951063.1"/>
    </source>
</evidence>
<keyword evidence="7" id="KW-0119">Carbohydrate metabolism</keyword>
<dbReference type="GO" id="GO:0004553">
    <property type="term" value="F:hydrolase activity, hydrolyzing O-glycosyl compounds"/>
    <property type="evidence" value="ECO:0007669"/>
    <property type="project" value="InterPro"/>
</dbReference>